<evidence type="ECO:0000256" key="2">
    <source>
        <dbReference type="ARBA" id="ARBA00023012"/>
    </source>
</evidence>
<evidence type="ECO:0000259" key="9">
    <source>
        <dbReference type="PROSITE" id="PS51755"/>
    </source>
</evidence>
<evidence type="ECO:0000259" key="8">
    <source>
        <dbReference type="PROSITE" id="PS50110"/>
    </source>
</evidence>
<comment type="caution">
    <text evidence="10">The sequence shown here is derived from an EMBL/GenBank/DDBJ whole genome shotgun (WGS) entry which is preliminary data.</text>
</comment>
<feature type="modified residue" description="4-aspartylphosphate" evidence="6">
    <location>
        <position position="71"/>
    </location>
</feature>
<dbReference type="CDD" id="cd00156">
    <property type="entry name" value="REC"/>
    <property type="match status" value="1"/>
</dbReference>
<dbReference type="Pfam" id="PF00072">
    <property type="entry name" value="Response_reg"/>
    <property type="match status" value="1"/>
</dbReference>
<dbReference type="InterPro" id="IPR001867">
    <property type="entry name" value="OmpR/PhoB-type_DNA-bd"/>
</dbReference>
<dbReference type="InterPro" id="IPR011006">
    <property type="entry name" value="CheY-like_superfamily"/>
</dbReference>
<evidence type="ECO:0000256" key="1">
    <source>
        <dbReference type="ARBA" id="ARBA00022553"/>
    </source>
</evidence>
<reference evidence="10 11" key="1">
    <citation type="submission" date="2021-02" db="EMBL/GenBank/DDBJ databases">
        <title>Sulfurospirillum tamanensis sp. nov.</title>
        <authorList>
            <person name="Frolova A."/>
            <person name="Merkel A."/>
            <person name="Slobodkin A."/>
        </authorList>
    </citation>
    <scope>NUCLEOTIDE SEQUENCE [LARGE SCALE GENOMIC DNA]</scope>
    <source>
        <strain evidence="10 11">T05b</strain>
    </source>
</reference>
<dbReference type="Gene3D" id="3.40.50.2300">
    <property type="match status" value="1"/>
</dbReference>
<gene>
    <name evidence="10" type="ORF">JWV37_11530</name>
</gene>
<dbReference type="Gene3D" id="1.10.10.10">
    <property type="entry name" value="Winged helix-like DNA-binding domain superfamily/Winged helix DNA-binding domain"/>
    <property type="match status" value="1"/>
</dbReference>
<evidence type="ECO:0000256" key="7">
    <source>
        <dbReference type="PROSITE-ProRule" id="PRU01091"/>
    </source>
</evidence>
<dbReference type="InterPro" id="IPR016032">
    <property type="entry name" value="Sig_transdc_resp-reg_C-effctor"/>
</dbReference>
<evidence type="ECO:0000256" key="5">
    <source>
        <dbReference type="ARBA" id="ARBA00023163"/>
    </source>
</evidence>
<dbReference type="PANTHER" id="PTHR48111">
    <property type="entry name" value="REGULATOR OF RPOS"/>
    <property type="match status" value="1"/>
</dbReference>
<keyword evidence="5" id="KW-0804">Transcription</keyword>
<evidence type="ECO:0000313" key="11">
    <source>
        <dbReference type="Proteomes" id="UP000703590"/>
    </source>
</evidence>
<accession>A0ABS2WUT2</accession>
<evidence type="ECO:0000256" key="6">
    <source>
        <dbReference type="PROSITE-ProRule" id="PRU00169"/>
    </source>
</evidence>
<dbReference type="SMART" id="SM00862">
    <property type="entry name" value="Trans_reg_C"/>
    <property type="match status" value="1"/>
</dbReference>
<evidence type="ECO:0000256" key="3">
    <source>
        <dbReference type="ARBA" id="ARBA00023015"/>
    </source>
</evidence>
<evidence type="ECO:0000256" key="4">
    <source>
        <dbReference type="ARBA" id="ARBA00023125"/>
    </source>
</evidence>
<dbReference type="InterPro" id="IPR001789">
    <property type="entry name" value="Sig_transdc_resp-reg_receiver"/>
</dbReference>
<dbReference type="CDD" id="cd00383">
    <property type="entry name" value="trans_reg_C"/>
    <property type="match status" value="1"/>
</dbReference>
<dbReference type="EMBL" id="JAFHKK010000036">
    <property type="protein sequence ID" value="MBN2965414.1"/>
    <property type="molecule type" value="Genomic_DNA"/>
</dbReference>
<dbReference type="SMART" id="SM00448">
    <property type="entry name" value="REC"/>
    <property type="match status" value="1"/>
</dbReference>
<name>A0ABS2WUT2_9BACT</name>
<dbReference type="PANTHER" id="PTHR48111:SF1">
    <property type="entry name" value="TWO-COMPONENT RESPONSE REGULATOR ORR33"/>
    <property type="match status" value="1"/>
</dbReference>
<dbReference type="Pfam" id="PF00486">
    <property type="entry name" value="Trans_reg_C"/>
    <property type="match status" value="1"/>
</dbReference>
<dbReference type="SUPFAM" id="SSF52172">
    <property type="entry name" value="CheY-like"/>
    <property type="match status" value="1"/>
</dbReference>
<keyword evidence="3" id="KW-0805">Transcription regulation</keyword>
<keyword evidence="4 7" id="KW-0238">DNA-binding</keyword>
<feature type="domain" description="Response regulatory" evidence="8">
    <location>
        <begin position="16"/>
        <end position="136"/>
    </location>
</feature>
<keyword evidence="2" id="KW-0902">Two-component regulatory system</keyword>
<protein>
    <submittedName>
        <fullName evidence="10">Response regulator transcription factor</fullName>
    </submittedName>
</protein>
<organism evidence="10 11">
    <name type="scientific">Sulfurospirillum tamanense</name>
    <dbReference type="NCBI Taxonomy" id="2813362"/>
    <lineage>
        <taxon>Bacteria</taxon>
        <taxon>Pseudomonadati</taxon>
        <taxon>Campylobacterota</taxon>
        <taxon>Epsilonproteobacteria</taxon>
        <taxon>Campylobacterales</taxon>
        <taxon>Sulfurospirillaceae</taxon>
        <taxon>Sulfurospirillum</taxon>
    </lineage>
</organism>
<evidence type="ECO:0000313" key="10">
    <source>
        <dbReference type="EMBL" id="MBN2965414.1"/>
    </source>
</evidence>
<dbReference type="RefSeq" id="WP_205459975.1">
    <property type="nucleotide sequence ID" value="NZ_JAFHKK010000036.1"/>
</dbReference>
<dbReference type="PROSITE" id="PS50110">
    <property type="entry name" value="RESPONSE_REGULATORY"/>
    <property type="match status" value="1"/>
</dbReference>
<dbReference type="InterPro" id="IPR039420">
    <property type="entry name" value="WalR-like"/>
</dbReference>
<keyword evidence="11" id="KW-1185">Reference proteome</keyword>
<proteinExistence type="predicted"/>
<dbReference type="InterPro" id="IPR036388">
    <property type="entry name" value="WH-like_DNA-bd_sf"/>
</dbReference>
<reference evidence="10 11" key="3">
    <citation type="submission" date="2021-02" db="EMBL/GenBank/DDBJ databases">
        <authorList>
            <person name="Merkel A.Y."/>
        </authorList>
    </citation>
    <scope>NUCLEOTIDE SEQUENCE [LARGE SCALE GENOMIC DNA]</scope>
    <source>
        <strain evidence="10 11">T05b</strain>
    </source>
</reference>
<reference evidence="11" key="2">
    <citation type="submission" date="2021-02" db="EMBL/GenBank/DDBJ databases">
        <title>Sulfurospirillum tamanensis sp. nov.</title>
        <authorList>
            <person name="Merkel A.Y."/>
        </authorList>
    </citation>
    <scope>NUCLEOTIDE SEQUENCE [LARGE SCALE GENOMIC DNA]</scope>
    <source>
        <strain evidence="11">T05b</strain>
    </source>
</reference>
<dbReference type="PROSITE" id="PS51755">
    <property type="entry name" value="OMPR_PHOB"/>
    <property type="match status" value="1"/>
</dbReference>
<feature type="DNA-binding region" description="OmpR/PhoB-type" evidence="7">
    <location>
        <begin position="147"/>
        <end position="245"/>
    </location>
</feature>
<dbReference type="Proteomes" id="UP000703590">
    <property type="component" value="Unassembled WGS sequence"/>
</dbReference>
<feature type="domain" description="OmpR/PhoB-type" evidence="9">
    <location>
        <begin position="147"/>
        <end position="245"/>
    </location>
</feature>
<keyword evidence="1 6" id="KW-0597">Phosphoprotein</keyword>
<dbReference type="SUPFAM" id="SSF46894">
    <property type="entry name" value="C-terminal effector domain of the bipartite response regulators"/>
    <property type="match status" value="1"/>
</dbReference>
<sequence>MQIDYHVTAALTKNLSLLYAEDDPFFLKETQEIFKELFAHVDTASNGEEALAVYQNFKTNTGKYYDLVVTDINMPKMNGIELIKTIYTCNPDQSIIVISAHSESKYLLELINMGIEQFLLKPNNYDTMLHVLHQSASKIATNQKTISNSLHVKLSHNLTWNTQTSLLLDQGNVIKLTKNETLLMALFIKNHYKISTLGEIFDLLWPNEPHLASVETLKSIISRLRKKLPSVIIENIYSLGYRMVIKPD</sequence>